<comment type="caution">
    <text evidence="2">The sequence shown here is derived from an EMBL/GenBank/DDBJ whole genome shotgun (WGS) entry which is preliminary data.</text>
</comment>
<gene>
    <name evidence="2" type="ORF">I8748_27975</name>
</gene>
<reference evidence="2 3" key="1">
    <citation type="journal article" date="2021" name="Int. J. Syst. Evol. Microbiol.">
        <title>Amazonocrinis nigriterrae gen. nov., sp. nov., Atlanticothrix silvestris gen. nov., sp. nov. and Dendronalium phyllosphericum gen. nov., sp. nov., nostocacean cyanobacteria from Brazilian environments.</title>
        <authorList>
            <person name="Alvarenga D.O."/>
            <person name="Andreote A.P.D."/>
            <person name="Branco L.H.Z."/>
            <person name="Delbaje E."/>
            <person name="Cruz R.B."/>
            <person name="Varani A.M."/>
            <person name="Fiore M.F."/>
        </authorList>
    </citation>
    <scope>NUCLEOTIDE SEQUENCE [LARGE SCALE GENOMIC DNA]</scope>
    <source>
        <strain evidence="2 3">CENA67</strain>
    </source>
</reference>
<keyword evidence="3" id="KW-1185">Reference proteome</keyword>
<dbReference type="GO" id="GO:0003677">
    <property type="term" value="F:DNA binding"/>
    <property type="evidence" value="ECO:0007669"/>
    <property type="project" value="InterPro"/>
</dbReference>
<evidence type="ECO:0000313" key="3">
    <source>
        <dbReference type="Proteomes" id="UP000632766"/>
    </source>
</evidence>
<accession>A0A8J7I0U6</accession>
<protein>
    <submittedName>
        <fullName evidence="2">Transposase</fullName>
    </submittedName>
</protein>
<dbReference type="Proteomes" id="UP000632766">
    <property type="component" value="Unassembled WGS sequence"/>
</dbReference>
<evidence type="ECO:0000259" key="1">
    <source>
        <dbReference type="Pfam" id="PF01609"/>
    </source>
</evidence>
<feature type="domain" description="Transposase IS4-like" evidence="1">
    <location>
        <begin position="2"/>
        <end position="171"/>
    </location>
</feature>
<evidence type="ECO:0000313" key="2">
    <source>
        <dbReference type="EMBL" id="MBH8565959.1"/>
    </source>
</evidence>
<dbReference type="InterPro" id="IPR002559">
    <property type="entry name" value="Transposase_11"/>
</dbReference>
<dbReference type="Pfam" id="PF01609">
    <property type="entry name" value="DDE_Tnp_1"/>
    <property type="match status" value="1"/>
</dbReference>
<organism evidence="2 3">
    <name type="scientific">Amazonocrinis nigriterrae CENA67</name>
    <dbReference type="NCBI Taxonomy" id="2794033"/>
    <lineage>
        <taxon>Bacteria</taxon>
        <taxon>Bacillati</taxon>
        <taxon>Cyanobacteriota</taxon>
        <taxon>Cyanophyceae</taxon>
        <taxon>Nostocales</taxon>
        <taxon>Nostocaceae</taxon>
        <taxon>Amazonocrinis</taxon>
        <taxon>Amazonocrinis nigriterrae</taxon>
    </lineage>
</organism>
<dbReference type="EMBL" id="JAECZC010000079">
    <property type="protein sequence ID" value="MBH8565959.1"/>
    <property type="molecule type" value="Genomic_DNA"/>
</dbReference>
<dbReference type="PANTHER" id="PTHR30007:SF0">
    <property type="entry name" value="TRANSPOSASE"/>
    <property type="match status" value="1"/>
</dbReference>
<dbReference type="AlphaFoldDB" id="A0A8J7I0U6"/>
<proteinExistence type="predicted"/>
<sequence length="180" mass="20342">MIIDSQAVKNTCNASTESKGFCNYKCTNGIKRHLAVDTLGLPFFTHCTKASVSDDRGLIELLSQNLNYFRAKPVNIPKITILLDQGYHPEKIKTALQTLYPQIMTKIRFQLAPKPTGAEKAALDKTGFVPIATRWVIERSNAWMERCKSLVKNFERTLTHATAKLNLCFIRLMLKRLAQA</sequence>
<dbReference type="PANTHER" id="PTHR30007">
    <property type="entry name" value="PHP DOMAIN PROTEIN"/>
    <property type="match status" value="1"/>
</dbReference>
<dbReference type="GO" id="GO:0006313">
    <property type="term" value="P:DNA transposition"/>
    <property type="evidence" value="ECO:0007669"/>
    <property type="project" value="InterPro"/>
</dbReference>
<name>A0A8J7I0U6_9NOST</name>
<dbReference type="GO" id="GO:0004803">
    <property type="term" value="F:transposase activity"/>
    <property type="evidence" value="ECO:0007669"/>
    <property type="project" value="InterPro"/>
</dbReference>